<evidence type="ECO:0000256" key="2">
    <source>
        <dbReference type="ARBA" id="ARBA00008124"/>
    </source>
</evidence>
<evidence type="ECO:0000256" key="7">
    <source>
        <dbReference type="ARBA" id="ARBA00023034"/>
    </source>
</evidence>
<dbReference type="Pfam" id="PF06990">
    <property type="entry name" value="Gal-3-0_sulfotr"/>
    <property type="match status" value="1"/>
</dbReference>
<evidence type="ECO:0000313" key="11">
    <source>
        <dbReference type="Proteomes" id="UP000031668"/>
    </source>
</evidence>
<keyword evidence="3 10" id="KW-0808">Transferase</keyword>
<dbReference type="GO" id="GO:0001733">
    <property type="term" value="F:galactosylceramide sulfotransferase activity"/>
    <property type="evidence" value="ECO:0007669"/>
    <property type="project" value="InterPro"/>
</dbReference>
<keyword evidence="8" id="KW-0472">Membrane</keyword>
<keyword evidence="9" id="KW-0325">Glycoprotein</keyword>
<evidence type="ECO:0000256" key="3">
    <source>
        <dbReference type="ARBA" id="ARBA00022679"/>
    </source>
</evidence>
<evidence type="ECO:0000256" key="5">
    <source>
        <dbReference type="ARBA" id="ARBA00022968"/>
    </source>
</evidence>
<sequence>MWPMFFNSSFLTDYSQKPDVHLVHSRFNPYLAEAILPKNETFYVTILRHPVAQWVSIFIYFRKLNYRRFDSIFSAMNYFIDTYTGGINDTKNGAYGRNSNFFDCGIGDKYLTSDSMITEIIKWIDEAFDFVFINELWEESILLLKEKMCLSLDEVIAFDANVRLYKIPELPKSLQDKILKFNDADHQLYQYFYQKVKKEASKFSPSDFENLRRRKKFWENTCILGREAKIAYSNRKYLGYRLKNNVSEEYRTQCELMTMGEIQFFDMYKQKMIDDFLKT</sequence>
<dbReference type="InterPro" id="IPR009729">
    <property type="entry name" value="Gal-3-0_sulfotransfrase"/>
</dbReference>
<dbReference type="GO" id="GO:0009247">
    <property type="term" value="P:glycolipid biosynthetic process"/>
    <property type="evidence" value="ECO:0007669"/>
    <property type="project" value="InterPro"/>
</dbReference>
<dbReference type="Gene3D" id="3.40.50.300">
    <property type="entry name" value="P-loop containing nucleotide triphosphate hydrolases"/>
    <property type="match status" value="1"/>
</dbReference>
<dbReference type="PANTHER" id="PTHR14647">
    <property type="entry name" value="GALACTOSE-3-O-SULFOTRANSFERASE"/>
    <property type="match status" value="1"/>
</dbReference>
<evidence type="ECO:0000256" key="8">
    <source>
        <dbReference type="ARBA" id="ARBA00023136"/>
    </source>
</evidence>
<evidence type="ECO:0000313" key="10">
    <source>
        <dbReference type="EMBL" id="KII63581.1"/>
    </source>
</evidence>
<dbReference type="Proteomes" id="UP000031668">
    <property type="component" value="Unassembled WGS sequence"/>
</dbReference>
<protein>
    <submittedName>
        <fullName evidence="10">Galactosylceramide sulfotransferase</fullName>
    </submittedName>
</protein>
<dbReference type="PANTHER" id="PTHR14647:SF87">
    <property type="entry name" value="PUTATIVE-RELATED"/>
    <property type="match status" value="1"/>
</dbReference>
<keyword evidence="7" id="KW-0333">Golgi apparatus</keyword>
<keyword evidence="6" id="KW-1133">Transmembrane helix</keyword>
<evidence type="ECO:0000256" key="6">
    <source>
        <dbReference type="ARBA" id="ARBA00022989"/>
    </source>
</evidence>
<evidence type="ECO:0000256" key="1">
    <source>
        <dbReference type="ARBA" id="ARBA00004323"/>
    </source>
</evidence>
<dbReference type="OrthoDB" id="514299at2759"/>
<comment type="similarity">
    <text evidence="2">Belongs to the galactose-3-O-sulfotransferase family.</text>
</comment>
<dbReference type="AlphaFoldDB" id="A0A0C2MPJ6"/>
<organism evidence="10 11">
    <name type="scientific">Thelohanellus kitauei</name>
    <name type="common">Myxosporean</name>
    <dbReference type="NCBI Taxonomy" id="669202"/>
    <lineage>
        <taxon>Eukaryota</taxon>
        <taxon>Metazoa</taxon>
        <taxon>Cnidaria</taxon>
        <taxon>Myxozoa</taxon>
        <taxon>Myxosporea</taxon>
        <taxon>Bivalvulida</taxon>
        <taxon>Platysporina</taxon>
        <taxon>Myxobolidae</taxon>
        <taxon>Thelohanellus</taxon>
    </lineage>
</organism>
<evidence type="ECO:0000256" key="9">
    <source>
        <dbReference type="ARBA" id="ARBA00023180"/>
    </source>
</evidence>
<name>A0A0C2MPJ6_THEKT</name>
<comment type="subcellular location">
    <subcellularLocation>
        <location evidence="1">Golgi apparatus membrane</location>
        <topology evidence="1">Single-pass type II membrane protein</topology>
    </subcellularLocation>
</comment>
<dbReference type="OMA" id="FERTRTF"/>
<keyword evidence="11" id="KW-1185">Reference proteome</keyword>
<dbReference type="InterPro" id="IPR027417">
    <property type="entry name" value="P-loop_NTPase"/>
</dbReference>
<gene>
    <name evidence="10" type="ORF">RF11_16392</name>
</gene>
<evidence type="ECO:0000256" key="4">
    <source>
        <dbReference type="ARBA" id="ARBA00022692"/>
    </source>
</evidence>
<reference evidence="10 11" key="1">
    <citation type="journal article" date="2014" name="Genome Biol. Evol.">
        <title>The genome of the myxosporean Thelohanellus kitauei shows adaptations to nutrient acquisition within its fish host.</title>
        <authorList>
            <person name="Yang Y."/>
            <person name="Xiong J."/>
            <person name="Zhou Z."/>
            <person name="Huo F."/>
            <person name="Miao W."/>
            <person name="Ran C."/>
            <person name="Liu Y."/>
            <person name="Zhang J."/>
            <person name="Feng J."/>
            <person name="Wang M."/>
            <person name="Wang M."/>
            <person name="Wang L."/>
            <person name="Yao B."/>
        </authorList>
    </citation>
    <scope>NUCLEOTIDE SEQUENCE [LARGE SCALE GENOMIC DNA]</scope>
    <source>
        <strain evidence="10">Wuqing</strain>
    </source>
</reference>
<proteinExistence type="inferred from homology"/>
<comment type="caution">
    <text evidence="10">The sequence shown here is derived from an EMBL/GenBank/DDBJ whole genome shotgun (WGS) entry which is preliminary data.</text>
</comment>
<dbReference type="GO" id="GO:0000139">
    <property type="term" value="C:Golgi membrane"/>
    <property type="evidence" value="ECO:0007669"/>
    <property type="project" value="UniProtKB-SubCell"/>
</dbReference>
<dbReference type="EMBL" id="JWZT01004658">
    <property type="protein sequence ID" value="KII63581.1"/>
    <property type="molecule type" value="Genomic_DNA"/>
</dbReference>
<keyword evidence="4" id="KW-0812">Transmembrane</keyword>
<accession>A0A0C2MPJ6</accession>
<keyword evidence="5" id="KW-0735">Signal-anchor</keyword>